<dbReference type="Pfam" id="PF01170">
    <property type="entry name" value="UPF0020"/>
    <property type="match status" value="1"/>
</dbReference>
<reference evidence="4" key="1">
    <citation type="submission" date="2011-09" db="EMBL/GenBank/DDBJ databases">
        <title>The permanent draft genome of Mucilaginibacter paludis DSM 18603.</title>
        <authorList>
            <consortium name="US DOE Joint Genome Institute (JGI-PGF)"/>
            <person name="Lucas S."/>
            <person name="Han J."/>
            <person name="Lapidus A."/>
            <person name="Bruce D."/>
            <person name="Goodwin L."/>
            <person name="Pitluck S."/>
            <person name="Peters L."/>
            <person name="Kyrpides N."/>
            <person name="Mavromatis K."/>
            <person name="Ivanova N."/>
            <person name="Mikhailova N."/>
            <person name="Held B."/>
            <person name="Detter J.C."/>
            <person name="Tapia R."/>
            <person name="Han C."/>
            <person name="Land M."/>
            <person name="Hauser L."/>
            <person name="Markowitz V."/>
            <person name="Cheng J.-F."/>
            <person name="Hugenholtz P."/>
            <person name="Woyke T."/>
            <person name="Wu D."/>
            <person name="Tindall B."/>
            <person name="Brambilla E."/>
            <person name="Klenk H.-P."/>
            <person name="Eisen J.A."/>
        </authorList>
    </citation>
    <scope>NUCLEOTIDE SEQUENCE [LARGE SCALE GENOMIC DNA]</scope>
    <source>
        <strain evidence="4">DSM 18603</strain>
    </source>
</reference>
<dbReference type="EMBL" id="CM001403">
    <property type="protein sequence ID" value="EHQ27827.1"/>
    <property type="molecule type" value="Genomic_DNA"/>
</dbReference>
<sequence>MQVFHTPSKIILTCNKRLSPYLKDEVEALGFEIKRIFPTGLELLGTVNDCIPLNINLRCVSQILYSLGTFKAENPKELYDHLVTIEWEKLIDFSGYFSVTSNVNNEHILTPLFANVKVKDAIADRIKSIKGIRPNSGPELNKTVVHLYWQEDQAEIFIDTSGETLAKHSYRKIPGKAPMLEALAASTIMATGWDKKSPFVNPMCGSGTLAIEAALLATDKPPGFFRMNYAFMHILGYDEQIFFNERRIIKDKAIKQLDFKIVATDLSDDAVDIARKNAKTAGVDHLIDFAVCDFAETVVPEQAGVVFFNPEYGERLGVHSKLEATYKRIGDFMKQECKGYKGYIFTGNPDLAKKIGLKASRKIEFYNGKLDCRLLEYELYDGSKREPKLE</sequence>
<dbReference type="InterPro" id="IPR004114">
    <property type="entry name" value="THUMP_dom"/>
</dbReference>
<dbReference type="GO" id="GO:0008990">
    <property type="term" value="F:rRNA (guanine-N2-)-methyltransferase activity"/>
    <property type="evidence" value="ECO:0007669"/>
    <property type="project" value="TreeGrafter"/>
</dbReference>
<dbReference type="CDD" id="cd11715">
    <property type="entry name" value="THUMP_AdoMetMT"/>
    <property type="match status" value="1"/>
</dbReference>
<dbReference type="InterPro" id="IPR000241">
    <property type="entry name" value="RlmKL-like_Mtase"/>
</dbReference>
<dbReference type="OrthoDB" id="9809404at2"/>
<dbReference type="Gene3D" id="3.30.2130.30">
    <property type="match status" value="1"/>
</dbReference>
<dbReference type="PANTHER" id="PTHR47313:SF1">
    <property type="entry name" value="RIBOSOMAL RNA LARGE SUBUNIT METHYLTRANSFERASE K_L"/>
    <property type="match status" value="1"/>
</dbReference>
<name>H1XZY5_9SPHI</name>
<dbReference type="InterPro" id="IPR029063">
    <property type="entry name" value="SAM-dependent_MTases_sf"/>
</dbReference>
<dbReference type="Gene3D" id="3.40.50.150">
    <property type="entry name" value="Vaccinia Virus protein VP39"/>
    <property type="match status" value="1"/>
</dbReference>
<dbReference type="AlphaFoldDB" id="H1XZY5"/>
<dbReference type="GO" id="GO:0003723">
    <property type="term" value="F:RNA binding"/>
    <property type="evidence" value="ECO:0007669"/>
    <property type="project" value="InterPro"/>
</dbReference>
<gene>
    <name evidence="4" type="ORF">Mucpa_3729</name>
</gene>
<keyword evidence="1 4" id="KW-0808">Transferase</keyword>
<keyword evidence="5" id="KW-1185">Reference proteome</keyword>
<evidence type="ECO:0000256" key="1">
    <source>
        <dbReference type="ARBA" id="ARBA00022603"/>
    </source>
</evidence>
<proteinExistence type="predicted"/>
<dbReference type="PANTHER" id="PTHR47313">
    <property type="entry name" value="RIBOSOMAL RNA LARGE SUBUNIT METHYLTRANSFERASE K/L"/>
    <property type="match status" value="1"/>
</dbReference>
<organism evidence="4 5">
    <name type="scientific">Mucilaginibacter paludis DSM 18603</name>
    <dbReference type="NCBI Taxonomy" id="714943"/>
    <lineage>
        <taxon>Bacteria</taxon>
        <taxon>Pseudomonadati</taxon>
        <taxon>Bacteroidota</taxon>
        <taxon>Sphingobacteriia</taxon>
        <taxon>Sphingobacteriales</taxon>
        <taxon>Sphingobacteriaceae</taxon>
        <taxon>Mucilaginibacter</taxon>
    </lineage>
</organism>
<dbReference type="SUPFAM" id="SSF53335">
    <property type="entry name" value="S-adenosyl-L-methionine-dependent methyltransferases"/>
    <property type="match status" value="1"/>
</dbReference>
<evidence type="ECO:0000259" key="3">
    <source>
        <dbReference type="Pfam" id="PF02926"/>
    </source>
</evidence>
<keyword evidence="1 4" id="KW-0489">Methyltransferase</keyword>
<dbReference type="HOGENOM" id="CLU_032119_3_0_10"/>
<accession>H1XZY5</accession>
<dbReference type="STRING" id="714943.Mucpa_3729"/>
<evidence type="ECO:0000259" key="2">
    <source>
        <dbReference type="Pfam" id="PF01170"/>
    </source>
</evidence>
<feature type="domain" description="THUMP" evidence="3">
    <location>
        <begin position="74"/>
        <end position="159"/>
    </location>
</feature>
<dbReference type="eggNOG" id="COG0116">
    <property type="taxonomic scope" value="Bacteria"/>
</dbReference>
<dbReference type="GO" id="GO:0070043">
    <property type="term" value="F:rRNA (guanine-N7-)-methyltransferase activity"/>
    <property type="evidence" value="ECO:0007669"/>
    <property type="project" value="TreeGrafter"/>
</dbReference>
<dbReference type="Proteomes" id="UP000002774">
    <property type="component" value="Chromosome"/>
</dbReference>
<dbReference type="RefSeq" id="WP_008508420.1">
    <property type="nucleotide sequence ID" value="NZ_CM001403.1"/>
</dbReference>
<protein>
    <submittedName>
        <fullName evidence="4">RNA methylase</fullName>
    </submittedName>
</protein>
<feature type="domain" description="Ribosomal RNA large subunit methyltransferase K/L-like methyltransferase" evidence="2">
    <location>
        <begin position="169"/>
        <end position="374"/>
    </location>
</feature>
<evidence type="ECO:0000313" key="4">
    <source>
        <dbReference type="EMBL" id="EHQ27827.1"/>
    </source>
</evidence>
<dbReference type="Pfam" id="PF02926">
    <property type="entry name" value="THUMP"/>
    <property type="match status" value="1"/>
</dbReference>
<evidence type="ECO:0000313" key="5">
    <source>
        <dbReference type="Proteomes" id="UP000002774"/>
    </source>
</evidence>